<feature type="compositionally biased region" description="Polar residues" evidence="2">
    <location>
        <begin position="86"/>
        <end position="127"/>
    </location>
</feature>
<evidence type="ECO:0000256" key="1">
    <source>
        <dbReference type="ARBA" id="ARBA00023242"/>
    </source>
</evidence>
<feature type="region of interest" description="Disordered" evidence="2">
    <location>
        <begin position="283"/>
        <end position="309"/>
    </location>
</feature>
<feature type="compositionally biased region" description="Basic residues" evidence="2">
    <location>
        <begin position="1"/>
        <end position="11"/>
    </location>
</feature>
<dbReference type="SUPFAM" id="SSF57701">
    <property type="entry name" value="Zn2/Cys6 DNA-binding domain"/>
    <property type="match status" value="1"/>
</dbReference>
<feature type="compositionally biased region" description="Basic and acidic residues" evidence="2">
    <location>
        <begin position="34"/>
        <end position="49"/>
    </location>
</feature>
<feature type="region of interest" description="Disordered" evidence="2">
    <location>
        <begin position="458"/>
        <end position="511"/>
    </location>
</feature>
<dbReference type="Proteomes" id="UP000235786">
    <property type="component" value="Unassembled WGS sequence"/>
</dbReference>
<organism evidence="4 5">
    <name type="scientific">Hyaloscypha variabilis (strain UAMH 11265 / GT02V1 / F)</name>
    <name type="common">Meliniomyces variabilis</name>
    <dbReference type="NCBI Taxonomy" id="1149755"/>
    <lineage>
        <taxon>Eukaryota</taxon>
        <taxon>Fungi</taxon>
        <taxon>Dikarya</taxon>
        <taxon>Ascomycota</taxon>
        <taxon>Pezizomycotina</taxon>
        <taxon>Leotiomycetes</taxon>
        <taxon>Helotiales</taxon>
        <taxon>Hyaloscyphaceae</taxon>
        <taxon>Hyaloscypha</taxon>
        <taxon>Hyaloscypha variabilis</taxon>
    </lineage>
</organism>
<dbReference type="GO" id="GO:0000981">
    <property type="term" value="F:DNA-binding transcription factor activity, RNA polymerase II-specific"/>
    <property type="evidence" value="ECO:0007669"/>
    <property type="project" value="InterPro"/>
</dbReference>
<proteinExistence type="predicted"/>
<gene>
    <name evidence="4" type="ORF">L207DRAFT_591361</name>
</gene>
<evidence type="ECO:0000313" key="4">
    <source>
        <dbReference type="EMBL" id="PMD31398.1"/>
    </source>
</evidence>
<feature type="region of interest" description="Disordered" evidence="2">
    <location>
        <begin position="395"/>
        <end position="420"/>
    </location>
</feature>
<feature type="region of interest" description="Disordered" evidence="2">
    <location>
        <begin position="1"/>
        <end position="65"/>
    </location>
</feature>
<evidence type="ECO:0000256" key="2">
    <source>
        <dbReference type="SAM" id="MobiDB-lite"/>
    </source>
</evidence>
<dbReference type="EMBL" id="KZ613962">
    <property type="protein sequence ID" value="PMD31398.1"/>
    <property type="molecule type" value="Genomic_DNA"/>
</dbReference>
<protein>
    <recommendedName>
        <fullName evidence="3">Zn(2)-C6 fungal-type domain-containing protein</fullName>
    </recommendedName>
</protein>
<feature type="compositionally biased region" description="Low complexity" evidence="2">
    <location>
        <begin position="462"/>
        <end position="491"/>
    </location>
</feature>
<reference evidence="4 5" key="1">
    <citation type="submission" date="2016-04" db="EMBL/GenBank/DDBJ databases">
        <title>A degradative enzymes factory behind the ericoid mycorrhizal symbiosis.</title>
        <authorList>
            <consortium name="DOE Joint Genome Institute"/>
            <person name="Martino E."/>
            <person name="Morin E."/>
            <person name="Grelet G."/>
            <person name="Kuo A."/>
            <person name="Kohler A."/>
            <person name="Daghino S."/>
            <person name="Barry K."/>
            <person name="Choi C."/>
            <person name="Cichocki N."/>
            <person name="Clum A."/>
            <person name="Copeland A."/>
            <person name="Hainaut M."/>
            <person name="Haridas S."/>
            <person name="Labutti K."/>
            <person name="Lindquist E."/>
            <person name="Lipzen A."/>
            <person name="Khouja H.-R."/>
            <person name="Murat C."/>
            <person name="Ohm R."/>
            <person name="Olson A."/>
            <person name="Spatafora J."/>
            <person name="Veneault-Fourrey C."/>
            <person name="Henrissat B."/>
            <person name="Grigoriev I."/>
            <person name="Martin F."/>
            <person name="Perotto S."/>
        </authorList>
    </citation>
    <scope>NUCLEOTIDE SEQUENCE [LARGE SCALE GENOMIC DNA]</scope>
    <source>
        <strain evidence="4 5">F</strain>
    </source>
</reference>
<dbReference type="AlphaFoldDB" id="A0A2J6QYP9"/>
<feature type="compositionally biased region" description="Low complexity" evidence="2">
    <location>
        <begin position="404"/>
        <end position="416"/>
    </location>
</feature>
<name>A0A2J6QYP9_HYAVF</name>
<dbReference type="InterPro" id="IPR036864">
    <property type="entry name" value="Zn2-C6_fun-type_DNA-bd_sf"/>
</dbReference>
<keyword evidence="1" id="KW-0539">Nucleus</keyword>
<evidence type="ECO:0000259" key="3">
    <source>
        <dbReference type="PROSITE" id="PS50048"/>
    </source>
</evidence>
<feature type="compositionally biased region" description="Basic and acidic residues" evidence="2">
    <location>
        <begin position="364"/>
        <end position="381"/>
    </location>
</feature>
<sequence>MSSRKNKKKQDRRGGNSSEARDNVRGRTSPPRPDYGEGGHHGEYGEHDQPIQQQDQYGMDQLASYTQGLTFEPTYAADNLPYVSEQDTGNMTTMDAPSAYHDSSQYRSGNNQYSQDFGPGTSSTQEQGYGGYGPSEEANVYAAPPLPQSSVAHPDDNSASALQPIVPKRAFTKAVFKCRACRKNDRKCNKDFPVCDQCIQHRSGVLYVPICAYDFDREPQATRTTGTKVDGRPGTELWCDQCQLQELIKGDGCNLKRPTCRRCVHNTKVKECTWNNADRYKEQHQSMSQQHYSEPAPHSSYTDQPLYDDPQQFTESAASVPSMAPRKVIPFGQPLEGGGLAMHADWPRYPSSSLHEAGPSGSQESRHAGRRRQTEPVHRPEGQILDYQDTYVDYQQPQQPQPQPQQSFSSAPQLPQGQVPDYQDTYVDYQQPQHLQQAHSSQIGPSHAQLPQVAHTYNSSLQQSEPGQSYSQESSSSYHPAPSAFSPPARTSSRRARDAKPKPPTSEPKKDAVAWIDLEANGTEWVYRDPNQPTQLGYFNQLHTKWTGWVDHILDDLDADYDRLGYQELFILQDNELPIGANVV</sequence>
<accession>A0A2J6QYP9</accession>
<keyword evidence="5" id="KW-1185">Reference proteome</keyword>
<feature type="domain" description="Zn(2)-C6 fungal-type" evidence="3">
    <location>
        <begin position="177"/>
        <end position="213"/>
    </location>
</feature>
<dbReference type="InterPro" id="IPR001138">
    <property type="entry name" value="Zn2Cys6_DnaBD"/>
</dbReference>
<feature type="compositionally biased region" description="Basic and acidic residues" evidence="2">
    <location>
        <begin position="495"/>
        <end position="511"/>
    </location>
</feature>
<evidence type="ECO:0000313" key="5">
    <source>
        <dbReference type="Proteomes" id="UP000235786"/>
    </source>
</evidence>
<feature type="region of interest" description="Disordered" evidence="2">
    <location>
        <begin position="342"/>
        <end position="382"/>
    </location>
</feature>
<dbReference type="GO" id="GO:0008270">
    <property type="term" value="F:zinc ion binding"/>
    <property type="evidence" value="ECO:0007669"/>
    <property type="project" value="InterPro"/>
</dbReference>
<dbReference type="PROSITE" id="PS50048">
    <property type="entry name" value="ZN2_CY6_FUNGAL_2"/>
    <property type="match status" value="1"/>
</dbReference>
<feature type="region of interest" description="Disordered" evidence="2">
    <location>
        <begin position="86"/>
        <end position="160"/>
    </location>
</feature>